<accession>I0IS75</accession>
<dbReference type="PATRIC" id="fig|1162668.3.peg.2914"/>
<dbReference type="HOGENOM" id="CLU_2180604_0_0_0"/>
<dbReference type="EMBL" id="AP012342">
    <property type="protein sequence ID" value="BAM08124.1"/>
    <property type="molecule type" value="Genomic_DNA"/>
</dbReference>
<evidence type="ECO:0000256" key="1">
    <source>
        <dbReference type="SAM" id="MobiDB-lite"/>
    </source>
</evidence>
<dbReference type="KEGG" id="lfc:LFE_2453"/>
<evidence type="ECO:0000313" key="3">
    <source>
        <dbReference type="Proteomes" id="UP000007382"/>
    </source>
</evidence>
<feature type="region of interest" description="Disordered" evidence="1">
    <location>
        <begin position="1"/>
        <end position="35"/>
    </location>
</feature>
<organism evidence="2 3">
    <name type="scientific">Leptospirillum ferrooxidans (strain C2-3)</name>
    <dbReference type="NCBI Taxonomy" id="1162668"/>
    <lineage>
        <taxon>Bacteria</taxon>
        <taxon>Pseudomonadati</taxon>
        <taxon>Nitrospirota</taxon>
        <taxon>Nitrospiria</taxon>
        <taxon>Nitrospirales</taxon>
        <taxon>Nitrospiraceae</taxon>
        <taxon>Leptospirillum</taxon>
    </lineage>
</organism>
<name>I0IS75_LEPFC</name>
<gene>
    <name evidence="2" type="ordered locus">LFE_2453</name>
</gene>
<evidence type="ECO:0000313" key="2">
    <source>
        <dbReference type="EMBL" id="BAM08124.1"/>
    </source>
</evidence>
<protein>
    <recommendedName>
        <fullName evidence="4">Peptidase S24/S26A/S26B/S26C domain-containing protein</fullName>
    </recommendedName>
</protein>
<dbReference type="AlphaFoldDB" id="I0IS75"/>
<evidence type="ECO:0008006" key="4">
    <source>
        <dbReference type="Google" id="ProtNLM"/>
    </source>
</evidence>
<dbReference type="STRING" id="1162668.LFE_2453"/>
<reference evidence="3" key="2">
    <citation type="submission" date="2012-03" db="EMBL/GenBank/DDBJ databases">
        <title>The complete genome sequence of the pioneer microbe on fresh volcanic deposit, Leptospirillum ferrooxidans strain C2-3.</title>
        <authorList>
            <person name="Fujimura R."/>
            <person name="Sato Y."/>
            <person name="Nishizawa T."/>
            <person name="Nanba K."/>
            <person name="Oshima K."/>
            <person name="Hattori M."/>
            <person name="Kamijo T."/>
            <person name="Ohta H."/>
        </authorList>
    </citation>
    <scope>NUCLEOTIDE SEQUENCE [LARGE SCALE GENOMIC DNA]</scope>
    <source>
        <strain evidence="3">C2-3</strain>
    </source>
</reference>
<keyword evidence="3" id="KW-1185">Reference proteome</keyword>
<sequence>MNSEKRQQSVSPETRASTFSVWTDEGGNPQFPTEKQSAISSDYFVWIDPSKSTEVGQWVLLSTQNRMTFDRIIHGKRGLSLEKNPLWSLSDPDIYVLGVVIAGLEWIDIAEGD</sequence>
<dbReference type="RefSeq" id="WP_014450607.1">
    <property type="nucleotide sequence ID" value="NC_017094.1"/>
</dbReference>
<feature type="compositionally biased region" description="Polar residues" evidence="1">
    <location>
        <begin position="8"/>
        <end position="21"/>
    </location>
</feature>
<dbReference type="Proteomes" id="UP000007382">
    <property type="component" value="Chromosome"/>
</dbReference>
<proteinExistence type="predicted"/>
<reference evidence="2 3" key="1">
    <citation type="journal article" date="2012" name="J. Bacteriol.">
        <title>Complete Genome Sequence of Leptospirillum ferrooxidans Strain C2-3, Isolated from a Fresh Volcanic Ash Deposit on the Island of Miyake, Japan.</title>
        <authorList>
            <person name="Fujimura R."/>
            <person name="Sato Y."/>
            <person name="Nishizawa T."/>
            <person name="Oshima K."/>
            <person name="Kim S.-W."/>
            <person name="Hattori M."/>
            <person name="Kamijo T."/>
            <person name="Ohta H."/>
        </authorList>
    </citation>
    <scope>NUCLEOTIDE SEQUENCE [LARGE SCALE GENOMIC DNA]</scope>
    <source>
        <strain evidence="2 3">C2-3</strain>
    </source>
</reference>